<evidence type="ECO:0000313" key="2">
    <source>
        <dbReference type="EMBL" id="TYS55423.1"/>
    </source>
</evidence>
<protein>
    <submittedName>
        <fullName evidence="2">MBL fold metallo-hydrolase</fullName>
    </submittedName>
</protein>
<dbReference type="PANTHER" id="PTHR42951:SF17">
    <property type="entry name" value="METALLO-BETA-LACTAMASE DOMAIN-CONTAINING PROTEIN"/>
    <property type="match status" value="1"/>
</dbReference>
<dbReference type="SUPFAM" id="SSF56281">
    <property type="entry name" value="Metallo-hydrolase/oxidoreductase"/>
    <property type="match status" value="1"/>
</dbReference>
<keyword evidence="2" id="KW-0378">Hydrolase</keyword>
<dbReference type="InterPro" id="IPR036866">
    <property type="entry name" value="RibonucZ/Hydroxyglut_hydro"/>
</dbReference>
<dbReference type="CDD" id="cd07721">
    <property type="entry name" value="yflN-like_MBL-fold"/>
    <property type="match status" value="1"/>
</dbReference>
<proteinExistence type="predicted"/>
<sequence>MENDFSKTHLPLYSLNHGKGEEVTPDLYLWTDQIVNLCLFGLQGTKDWVLIDAGMPHSMENIMKAAEERFGHKEKPQAILLTHAHFDHVGSLQSLLTEWDVPVFAHTLELPYLTGEKDYPKADPTVHGGLVTSLSPLFPNHGITIDNVLPLPEDGSVPYMKGWSWIHTPGHTPGHVSFFREADRTLIAGDAFVTVHQESLFNVISQKKAISGPPKYFTMNWDNARESVEGLRLLHPRKAATGHGEYLEGAELEESLDYLVAHFDEIARP</sequence>
<reference evidence="2 3" key="1">
    <citation type="submission" date="2019-08" db="EMBL/GenBank/DDBJ databases">
        <title>Bacillus genomes from the desert of Cuatro Cienegas, Coahuila.</title>
        <authorList>
            <person name="Olmedo-Alvarez G."/>
        </authorList>
    </citation>
    <scope>NUCLEOTIDE SEQUENCE [LARGE SCALE GENOMIC DNA]</scope>
    <source>
        <strain evidence="2 3">CH108_3D</strain>
    </source>
</reference>
<organism evidence="2 3">
    <name type="scientific">Rossellomorea marisflavi</name>
    <dbReference type="NCBI Taxonomy" id="189381"/>
    <lineage>
        <taxon>Bacteria</taxon>
        <taxon>Bacillati</taxon>
        <taxon>Bacillota</taxon>
        <taxon>Bacilli</taxon>
        <taxon>Bacillales</taxon>
        <taxon>Bacillaceae</taxon>
        <taxon>Rossellomorea</taxon>
    </lineage>
</organism>
<evidence type="ECO:0000313" key="3">
    <source>
        <dbReference type="Proteomes" id="UP000322997"/>
    </source>
</evidence>
<dbReference type="PANTHER" id="PTHR42951">
    <property type="entry name" value="METALLO-BETA-LACTAMASE DOMAIN-CONTAINING"/>
    <property type="match status" value="1"/>
</dbReference>
<dbReference type="AlphaFoldDB" id="A0A5D4RVR2"/>
<name>A0A5D4RVR2_9BACI</name>
<dbReference type="Gene3D" id="3.60.15.10">
    <property type="entry name" value="Ribonuclease Z/Hydroxyacylglutathione hydrolase-like"/>
    <property type="match status" value="1"/>
</dbReference>
<dbReference type="SMART" id="SM00849">
    <property type="entry name" value="Lactamase_B"/>
    <property type="match status" value="1"/>
</dbReference>
<dbReference type="Pfam" id="PF00753">
    <property type="entry name" value="Lactamase_B"/>
    <property type="match status" value="1"/>
</dbReference>
<feature type="domain" description="Metallo-beta-lactamase" evidence="1">
    <location>
        <begin position="34"/>
        <end position="243"/>
    </location>
</feature>
<comment type="caution">
    <text evidence="2">The sequence shown here is derived from an EMBL/GenBank/DDBJ whole genome shotgun (WGS) entry which is preliminary data.</text>
</comment>
<dbReference type="RefSeq" id="WP_148985302.1">
    <property type="nucleotide sequence ID" value="NZ_JBNILK010000003.1"/>
</dbReference>
<dbReference type="GO" id="GO:0016787">
    <property type="term" value="F:hydrolase activity"/>
    <property type="evidence" value="ECO:0007669"/>
    <property type="project" value="UniProtKB-KW"/>
</dbReference>
<gene>
    <name evidence="2" type="ORF">FZC83_08745</name>
</gene>
<evidence type="ECO:0000259" key="1">
    <source>
        <dbReference type="SMART" id="SM00849"/>
    </source>
</evidence>
<dbReference type="InterPro" id="IPR001279">
    <property type="entry name" value="Metallo-B-lactamas"/>
</dbReference>
<accession>A0A5D4RVR2</accession>
<dbReference type="InterPro" id="IPR050855">
    <property type="entry name" value="NDM-1-like"/>
</dbReference>
<dbReference type="EMBL" id="VTEQ01000002">
    <property type="protein sequence ID" value="TYS55423.1"/>
    <property type="molecule type" value="Genomic_DNA"/>
</dbReference>
<dbReference type="Proteomes" id="UP000322997">
    <property type="component" value="Unassembled WGS sequence"/>
</dbReference>